<name>A0A3R6WKY8_9STRA</name>
<evidence type="ECO:0000256" key="1">
    <source>
        <dbReference type="SAM" id="MobiDB-lite"/>
    </source>
</evidence>
<dbReference type="VEuPathDB" id="FungiDB:H310_13022"/>
<evidence type="ECO:0000313" key="4">
    <source>
        <dbReference type="Proteomes" id="UP000285060"/>
    </source>
</evidence>
<dbReference type="InterPro" id="IPR000953">
    <property type="entry name" value="Chromo/chromo_shadow_dom"/>
</dbReference>
<dbReference type="PROSITE" id="PS50013">
    <property type="entry name" value="CHROMO_2"/>
    <property type="match status" value="1"/>
</dbReference>
<protein>
    <recommendedName>
        <fullName evidence="2">Chromo domain-containing protein</fullName>
    </recommendedName>
</protein>
<dbReference type="EMBL" id="QUSY01000485">
    <property type="protein sequence ID" value="RHY29073.1"/>
    <property type="molecule type" value="Genomic_DNA"/>
</dbReference>
<sequence length="685" mass="75843">MAGPQARCRGISDWIFVVEDLVEPFERSTHHASRLRFYHDKDLNVTEGILSFARYNEGGHMVRAFGGVRPARDSFEVMVYWLGLSDDEATWEPLSTLLEDVPILLQLTIGVYAIQWTLTTAENKSIASSAYAATTVVYTFVLATSGGVVGTITTLVGAASTTITADLDLTKANFTALKEIDDTCSNENRKADEISEAVEKSLRGRREEEAARKAEEAERTAQEKQRRLREVEAAVRAQSAELPGAATTTWKSEEPATMAFHHPEAVYADFRSSGILRRSGIDVSSTSTSRLHQREALFDVALAHGLSSVIALYVLALQDDNKPTFLLQEPVAVQTWVRSHVDRAQATAVHATSPEDLHATLRQVRGLRHVVQALIERLQRGQQAALPTTSFPVSNDAASWNPSTDGSLEYLVSLQDEITSVERMVEFNLWLMSRFQSSTLSFPSTSKMLHAILSSAGLVDLLPLPVEVTALLAHFQSVDAHTTSAIMLFLTLYTHDVRATTSNVSWAGVHAIAMEAATVLHLPRSHATHVLALWTVDHATSSLHRGLLKHACTVLSQSPPEFLDGHVVVAILEILLQLNEPQLAHTIATTCQVSLARETEDLTLLLLMLDICLRLDAWEVAWLLARRAPQYIETTMARLVEYHQARGNVRDVLLKMTWTPAEMAMWKSQRISANDQALLHLVRYV</sequence>
<dbReference type="VEuPathDB" id="FungiDB:H310_15245"/>
<feature type="region of interest" description="Disordered" evidence="1">
    <location>
        <begin position="200"/>
        <end position="225"/>
    </location>
</feature>
<comment type="caution">
    <text evidence="3">The sequence shown here is derived from an EMBL/GenBank/DDBJ whole genome shotgun (WGS) entry which is preliminary data.</text>
</comment>
<feature type="domain" description="Chromo" evidence="2">
    <location>
        <begin position="44"/>
        <end position="105"/>
    </location>
</feature>
<dbReference type="AlphaFoldDB" id="A0A3R6WKY8"/>
<dbReference type="InterPro" id="IPR016197">
    <property type="entry name" value="Chromo-like_dom_sf"/>
</dbReference>
<evidence type="ECO:0000259" key="2">
    <source>
        <dbReference type="PROSITE" id="PS50013"/>
    </source>
</evidence>
<reference evidence="3 4" key="1">
    <citation type="submission" date="2018-08" db="EMBL/GenBank/DDBJ databases">
        <title>Aphanomyces genome sequencing and annotation.</title>
        <authorList>
            <person name="Minardi D."/>
            <person name="Oidtmann B."/>
            <person name="Van Der Giezen M."/>
            <person name="Studholme D.J."/>
        </authorList>
    </citation>
    <scope>NUCLEOTIDE SEQUENCE [LARGE SCALE GENOMIC DNA]</scope>
    <source>
        <strain evidence="3 4">NJM0002</strain>
    </source>
</reference>
<dbReference type="SUPFAM" id="SSF54160">
    <property type="entry name" value="Chromo domain-like"/>
    <property type="match status" value="1"/>
</dbReference>
<keyword evidence="4" id="KW-1185">Reference proteome</keyword>
<gene>
    <name evidence="3" type="ORF">DYB32_005465</name>
</gene>
<evidence type="ECO:0000313" key="3">
    <source>
        <dbReference type="EMBL" id="RHY29073.1"/>
    </source>
</evidence>
<proteinExistence type="predicted"/>
<dbReference type="VEuPathDB" id="FungiDB:H310_13026"/>
<accession>A0A3R6WKY8</accession>
<dbReference type="Proteomes" id="UP000285060">
    <property type="component" value="Unassembled WGS sequence"/>
</dbReference>
<organism evidence="3 4">
    <name type="scientific">Aphanomyces invadans</name>
    <dbReference type="NCBI Taxonomy" id="157072"/>
    <lineage>
        <taxon>Eukaryota</taxon>
        <taxon>Sar</taxon>
        <taxon>Stramenopiles</taxon>
        <taxon>Oomycota</taxon>
        <taxon>Saprolegniomycetes</taxon>
        <taxon>Saprolegniales</taxon>
        <taxon>Verrucalvaceae</taxon>
        <taxon>Aphanomyces</taxon>
    </lineage>
</organism>